<name>A0A2A6C5Z2_PRIPA</name>
<accession>A0A8R1UGH6</accession>
<dbReference type="AlphaFoldDB" id="A0A2A6C5Z2"/>
<protein>
    <submittedName>
        <fullName evidence="1">Uncharacterized protein</fullName>
    </submittedName>
</protein>
<evidence type="ECO:0000313" key="1">
    <source>
        <dbReference type="EnsemblMetazoa" id="PPA26533.1"/>
    </source>
</evidence>
<reference evidence="2" key="1">
    <citation type="journal article" date="2008" name="Nat. Genet.">
        <title>The Pristionchus pacificus genome provides a unique perspective on nematode lifestyle and parasitism.</title>
        <authorList>
            <person name="Dieterich C."/>
            <person name="Clifton S.W."/>
            <person name="Schuster L.N."/>
            <person name="Chinwalla A."/>
            <person name="Delehaunty K."/>
            <person name="Dinkelacker I."/>
            <person name="Fulton L."/>
            <person name="Fulton R."/>
            <person name="Godfrey J."/>
            <person name="Minx P."/>
            <person name="Mitreva M."/>
            <person name="Roeseler W."/>
            <person name="Tian H."/>
            <person name="Witte H."/>
            <person name="Yang S.P."/>
            <person name="Wilson R.K."/>
            <person name="Sommer R.J."/>
        </authorList>
    </citation>
    <scope>NUCLEOTIDE SEQUENCE [LARGE SCALE GENOMIC DNA]</scope>
    <source>
        <strain evidence="2">PS312</strain>
    </source>
</reference>
<reference evidence="1" key="2">
    <citation type="submission" date="2022-06" db="UniProtKB">
        <authorList>
            <consortium name="EnsemblMetazoa"/>
        </authorList>
    </citation>
    <scope>IDENTIFICATION</scope>
    <source>
        <strain evidence="1">PS312</strain>
    </source>
</reference>
<gene>
    <name evidence="1" type="primary">WBGene00116087</name>
</gene>
<sequence>MLNRLVLASLSLWIGAIAYYWLAKLREIRPCDPNQAPEIFKIVKRGEKSFRASNAFHAKLPNISKRRRYKDFKQVCLFRGVVVIPSLTHKGLWHFSYTVERPTLDEVLEDERKMSKIVHDELRELAKLENFSKFLRWFKYAK</sequence>
<accession>A0A2A6C5Z2</accession>
<dbReference type="Proteomes" id="UP000005239">
    <property type="component" value="Unassembled WGS sequence"/>
</dbReference>
<proteinExistence type="predicted"/>
<keyword evidence="2" id="KW-1185">Reference proteome</keyword>
<organism evidence="1 2">
    <name type="scientific">Pristionchus pacificus</name>
    <name type="common">Parasitic nematode worm</name>
    <dbReference type="NCBI Taxonomy" id="54126"/>
    <lineage>
        <taxon>Eukaryota</taxon>
        <taxon>Metazoa</taxon>
        <taxon>Ecdysozoa</taxon>
        <taxon>Nematoda</taxon>
        <taxon>Chromadorea</taxon>
        <taxon>Rhabditida</taxon>
        <taxon>Rhabditina</taxon>
        <taxon>Diplogasteromorpha</taxon>
        <taxon>Diplogasteroidea</taxon>
        <taxon>Neodiplogasteridae</taxon>
        <taxon>Pristionchus</taxon>
    </lineage>
</organism>
<evidence type="ECO:0000313" key="2">
    <source>
        <dbReference type="Proteomes" id="UP000005239"/>
    </source>
</evidence>
<dbReference type="EnsemblMetazoa" id="PPA26533.1">
    <property type="protein sequence ID" value="PPA26533.1"/>
    <property type="gene ID" value="WBGene00116087"/>
</dbReference>